<dbReference type="Pfam" id="PF22818">
    <property type="entry name" value="ApeI-like"/>
    <property type="match status" value="1"/>
</dbReference>
<sequence length="122" mass="13440">MLAGSFYKIVQEQSTAGNRTVTIELNAAHAIFGGHFPGQPVVPGVCMMQIIQELLEGSLGKKVLLQKASNMKFLNMIDPVQQPLADVVLQYAEEGDQIKVTTAIKRDDKVFLKFQGIFSVEM</sequence>
<comment type="caution">
    <text evidence="2">The sequence shown here is derived from an EMBL/GenBank/DDBJ whole genome shotgun (WGS) entry which is preliminary data.</text>
</comment>
<gene>
    <name evidence="2" type="ORF">ABR189_25925</name>
</gene>
<dbReference type="SUPFAM" id="SSF54637">
    <property type="entry name" value="Thioesterase/thiol ester dehydrase-isomerase"/>
    <property type="match status" value="1"/>
</dbReference>
<feature type="domain" description="ApeI dehydratase-like" evidence="1">
    <location>
        <begin position="13"/>
        <end position="102"/>
    </location>
</feature>
<dbReference type="EMBL" id="JBEXAC010000002">
    <property type="protein sequence ID" value="MET7000848.1"/>
    <property type="molecule type" value="Genomic_DNA"/>
</dbReference>
<dbReference type="InterPro" id="IPR029069">
    <property type="entry name" value="HotDog_dom_sf"/>
</dbReference>
<proteinExistence type="predicted"/>
<protein>
    <submittedName>
        <fullName evidence="2">3-hydroxyacyl-ACP dehydratase</fullName>
    </submittedName>
</protein>
<name>A0ABV2TCT6_9BACT</name>
<evidence type="ECO:0000313" key="3">
    <source>
        <dbReference type="Proteomes" id="UP001549749"/>
    </source>
</evidence>
<dbReference type="RefSeq" id="WP_354663401.1">
    <property type="nucleotide sequence ID" value="NZ_JBEXAC010000002.1"/>
</dbReference>
<keyword evidence="3" id="KW-1185">Reference proteome</keyword>
<evidence type="ECO:0000259" key="1">
    <source>
        <dbReference type="Pfam" id="PF22818"/>
    </source>
</evidence>
<reference evidence="2 3" key="1">
    <citation type="submission" date="2024-06" db="EMBL/GenBank/DDBJ databases">
        <title>Chitinophaga defluvii sp. nov., isolated from municipal sewage.</title>
        <authorList>
            <person name="Zhang L."/>
        </authorList>
    </citation>
    <scope>NUCLEOTIDE SEQUENCE [LARGE SCALE GENOMIC DNA]</scope>
    <source>
        <strain evidence="2 3">H8</strain>
    </source>
</reference>
<dbReference type="InterPro" id="IPR054545">
    <property type="entry name" value="ApeI-like"/>
</dbReference>
<dbReference type="Proteomes" id="UP001549749">
    <property type="component" value="Unassembled WGS sequence"/>
</dbReference>
<accession>A0ABV2TCT6</accession>
<dbReference type="Gene3D" id="3.10.129.10">
    <property type="entry name" value="Hotdog Thioesterase"/>
    <property type="match status" value="1"/>
</dbReference>
<evidence type="ECO:0000313" key="2">
    <source>
        <dbReference type="EMBL" id="MET7000848.1"/>
    </source>
</evidence>
<organism evidence="2 3">
    <name type="scientific">Chitinophaga defluvii</name>
    <dbReference type="NCBI Taxonomy" id="3163343"/>
    <lineage>
        <taxon>Bacteria</taxon>
        <taxon>Pseudomonadati</taxon>
        <taxon>Bacteroidota</taxon>
        <taxon>Chitinophagia</taxon>
        <taxon>Chitinophagales</taxon>
        <taxon>Chitinophagaceae</taxon>
        <taxon>Chitinophaga</taxon>
    </lineage>
</organism>